<comment type="caution">
    <text evidence="2">The sequence shown here is derived from an EMBL/GenBank/DDBJ whole genome shotgun (WGS) entry which is preliminary data.</text>
</comment>
<dbReference type="InterPro" id="IPR043502">
    <property type="entry name" value="DNA/RNA_pol_sf"/>
</dbReference>
<evidence type="ECO:0000256" key="1">
    <source>
        <dbReference type="SAM" id="MobiDB-lite"/>
    </source>
</evidence>
<dbReference type="OrthoDB" id="7759031at2759"/>
<accession>A0A2B4S9Z0</accession>
<dbReference type="PANTHER" id="PTHR37984">
    <property type="entry name" value="PROTEIN CBG26694"/>
    <property type="match status" value="1"/>
</dbReference>
<gene>
    <name evidence="2" type="primary">pol</name>
    <name evidence="2" type="ORF">AWC38_SpisGene9442</name>
</gene>
<dbReference type="STRING" id="50429.A0A2B4S9Z0"/>
<reference evidence="3" key="1">
    <citation type="journal article" date="2017" name="bioRxiv">
        <title>Comparative analysis of the genomes of Stylophora pistillata and Acropora digitifera provides evidence for extensive differences between species of corals.</title>
        <authorList>
            <person name="Voolstra C.R."/>
            <person name="Li Y."/>
            <person name="Liew Y.J."/>
            <person name="Baumgarten S."/>
            <person name="Zoccola D."/>
            <person name="Flot J.-F."/>
            <person name="Tambutte S."/>
            <person name="Allemand D."/>
            <person name="Aranda M."/>
        </authorList>
    </citation>
    <scope>NUCLEOTIDE SEQUENCE [LARGE SCALE GENOMIC DNA]</scope>
</reference>
<dbReference type="EMBL" id="LSMT01000139">
    <property type="protein sequence ID" value="PFX25919.1"/>
    <property type="molecule type" value="Genomic_DNA"/>
</dbReference>
<dbReference type="Gene3D" id="3.10.10.10">
    <property type="entry name" value="HIV Type 1 Reverse Transcriptase, subunit A, domain 1"/>
    <property type="match status" value="1"/>
</dbReference>
<evidence type="ECO:0000313" key="3">
    <source>
        <dbReference type="Proteomes" id="UP000225706"/>
    </source>
</evidence>
<dbReference type="GO" id="GO:0003676">
    <property type="term" value="F:nucleic acid binding"/>
    <property type="evidence" value="ECO:0007669"/>
    <property type="project" value="InterPro"/>
</dbReference>
<organism evidence="2 3">
    <name type="scientific">Stylophora pistillata</name>
    <name type="common">Smooth cauliflower coral</name>
    <dbReference type="NCBI Taxonomy" id="50429"/>
    <lineage>
        <taxon>Eukaryota</taxon>
        <taxon>Metazoa</taxon>
        <taxon>Cnidaria</taxon>
        <taxon>Anthozoa</taxon>
        <taxon>Hexacorallia</taxon>
        <taxon>Scleractinia</taxon>
        <taxon>Astrocoeniina</taxon>
        <taxon>Pocilloporidae</taxon>
        <taxon>Stylophora</taxon>
    </lineage>
</organism>
<dbReference type="SUPFAM" id="SSF56672">
    <property type="entry name" value="DNA/RNA polymerases"/>
    <property type="match status" value="1"/>
</dbReference>
<feature type="compositionally biased region" description="Basic and acidic residues" evidence="1">
    <location>
        <begin position="267"/>
        <end position="276"/>
    </location>
</feature>
<evidence type="ECO:0000313" key="2">
    <source>
        <dbReference type="EMBL" id="PFX25919.1"/>
    </source>
</evidence>
<dbReference type="SUPFAM" id="SSF57756">
    <property type="entry name" value="Retrovirus zinc finger-like domains"/>
    <property type="match status" value="1"/>
</dbReference>
<dbReference type="Proteomes" id="UP000225706">
    <property type="component" value="Unassembled WGS sequence"/>
</dbReference>
<dbReference type="InterPro" id="IPR050951">
    <property type="entry name" value="Retrovirus_Pol_polyprotein"/>
</dbReference>
<dbReference type="CDD" id="cd00303">
    <property type="entry name" value="retropepsin_like"/>
    <property type="match status" value="1"/>
</dbReference>
<keyword evidence="3" id="KW-1185">Reference proteome</keyword>
<dbReference type="AlphaFoldDB" id="A0A2B4S9Z0"/>
<name>A0A2B4S9Z0_STYPI</name>
<dbReference type="PANTHER" id="PTHR37984:SF11">
    <property type="entry name" value="INTEGRASE CATALYTIC DOMAIN-CONTAINING PROTEIN"/>
    <property type="match status" value="1"/>
</dbReference>
<protein>
    <submittedName>
        <fullName evidence="2">Retrovirus-related Pol polyprotein from transposon opus</fullName>
    </submittedName>
</protein>
<sequence>MAAASGEFGGILPFDCKGAITSVAPRWKKWKNSFEYYLLARGITNSARKKGLLLHCAGSEVQELFETLQDPGPPADVGEDNADEYQKALRTLDAHFSARLNEPYERHVFRNLKQEGGETVDQFITRLRHQAENCNWDNADEPIRDQVIDKCRSDDLRRKLLLKGTHLTLEKVQEIARSFEAVDIQLKTMTGVEDDRQQVNRIERGETAVQFKGRETKAKCYRCDREGHFSRDSCCPARNAECQRCHKIGNFAKVCQTKTLTRNKRFSPRDVPDKRRSNVNSIDDDNLRVESDDDEYAFTVGRGTTGGMINVLVGGISVRMHIDSGASTNVIDKGTWEELKSQKIECKSYSDIVEEFKDCFTGVGKLKGYELKLHIKENVAPVVQPLRRPPFNLRDKIEKKLDELENMDITEKVNSPSQWYSPVVVVPKPNGEVRLCVDMRQANCAVERGRYPIPEVLQDMNNSKVFSKLDLR</sequence>
<feature type="region of interest" description="Disordered" evidence="1">
    <location>
        <begin position="265"/>
        <end position="286"/>
    </location>
</feature>
<dbReference type="InterPro" id="IPR036875">
    <property type="entry name" value="Znf_CCHC_sf"/>
</dbReference>
<dbReference type="GO" id="GO:0008270">
    <property type="term" value="F:zinc ion binding"/>
    <property type="evidence" value="ECO:0007669"/>
    <property type="project" value="InterPro"/>
</dbReference>
<proteinExistence type="predicted"/>
<dbReference type="Gene3D" id="4.10.60.10">
    <property type="entry name" value="Zinc finger, CCHC-type"/>
    <property type="match status" value="1"/>
</dbReference>